<dbReference type="CDD" id="cd07067">
    <property type="entry name" value="HP_PGM_like"/>
    <property type="match status" value="1"/>
</dbReference>
<keyword evidence="5" id="KW-1185">Reference proteome</keyword>
<dbReference type="GO" id="GO:0043456">
    <property type="term" value="P:regulation of pentose-phosphate shunt"/>
    <property type="evidence" value="ECO:0007669"/>
    <property type="project" value="TreeGrafter"/>
</dbReference>
<accession>A0A9P6JSN3</accession>
<organism evidence="4 5">
    <name type="scientific">Crepidotus variabilis</name>
    <dbReference type="NCBI Taxonomy" id="179855"/>
    <lineage>
        <taxon>Eukaryota</taxon>
        <taxon>Fungi</taxon>
        <taxon>Dikarya</taxon>
        <taxon>Basidiomycota</taxon>
        <taxon>Agaricomycotina</taxon>
        <taxon>Agaricomycetes</taxon>
        <taxon>Agaricomycetidae</taxon>
        <taxon>Agaricales</taxon>
        <taxon>Agaricineae</taxon>
        <taxon>Crepidotaceae</taxon>
        <taxon>Crepidotus</taxon>
    </lineage>
</organism>
<feature type="binding site" evidence="3">
    <location>
        <begin position="14"/>
        <end position="21"/>
    </location>
    <ligand>
        <name>substrate</name>
    </ligand>
</feature>
<dbReference type="Gene3D" id="3.40.50.1240">
    <property type="entry name" value="Phosphoglycerate mutase-like"/>
    <property type="match status" value="1"/>
</dbReference>
<name>A0A9P6JSN3_9AGAR</name>
<gene>
    <name evidence="4" type="ORF">CPB83DRAFT_847280</name>
</gene>
<dbReference type="AlphaFoldDB" id="A0A9P6JSN3"/>
<dbReference type="InterPro" id="IPR001345">
    <property type="entry name" value="PG/BPGM_mutase_AS"/>
</dbReference>
<keyword evidence="1" id="KW-0378">Hydrolase</keyword>
<proteinExistence type="predicted"/>
<reference evidence="4" key="1">
    <citation type="submission" date="2020-11" db="EMBL/GenBank/DDBJ databases">
        <authorList>
            <consortium name="DOE Joint Genome Institute"/>
            <person name="Ahrendt S."/>
            <person name="Riley R."/>
            <person name="Andreopoulos W."/>
            <person name="Labutti K."/>
            <person name="Pangilinan J."/>
            <person name="Ruiz-Duenas F.J."/>
            <person name="Barrasa J.M."/>
            <person name="Sanchez-Garcia M."/>
            <person name="Camarero S."/>
            <person name="Miyauchi S."/>
            <person name="Serrano A."/>
            <person name="Linde D."/>
            <person name="Babiker R."/>
            <person name="Drula E."/>
            <person name="Ayuso-Fernandez I."/>
            <person name="Pacheco R."/>
            <person name="Padilla G."/>
            <person name="Ferreira P."/>
            <person name="Barriuso J."/>
            <person name="Kellner H."/>
            <person name="Castanera R."/>
            <person name="Alfaro M."/>
            <person name="Ramirez L."/>
            <person name="Pisabarro A.G."/>
            <person name="Kuo A."/>
            <person name="Tritt A."/>
            <person name="Lipzen A."/>
            <person name="He G."/>
            <person name="Yan M."/>
            <person name="Ng V."/>
            <person name="Cullen D."/>
            <person name="Martin F."/>
            <person name="Rosso M.-N."/>
            <person name="Henrissat B."/>
            <person name="Hibbett D."/>
            <person name="Martinez A.T."/>
            <person name="Grigoriev I.V."/>
        </authorList>
    </citation>
    <scope>NUCLEOTIDE SEQUENCE</scope>
    <source>
        <strain evidence="4">CBS 506.95</strain>
    </source>
</reference>
<dbReference type="Proteomes" id="UP000807306">
    <property type="component" value="Unassembled WGS sequence"/>
</dbReference>
<dbReference type="OrthoDB" id="354304at2759"/>
<evidence type="ECO:0000313" key="5">
    <source>
        <dbReference type="Proteomes" id="UP000807306"/>
    </source>
</evidence>
<dbReference type="InterPro" id="IPR013078">
    <property type="entry name" value="His_Pase_superF_clade-1"/>
</dbReference>
<sequence>MPDETLLARVYIVRHGETAENREGIIQGQANTKLNELGVKQAALVAKALKNVRFDIALSSDLSRAADTAEAILQHHQGVELNKQVELRERSLGSMEGKKHAPGVGFKFTLAANESVEASSAFSKRITGWWNRVILQSILSKSREDGEHLNVLVATHGGVIVGLVQELLGSRKVRCQKGVVVWKCMNASVTIIEVYGNRKGVLVQYSDITHLEGLEVLESSADQTQAGT</sequence>
<feature type="binding site" evidence="3">
    <location>
        <position position="64"/>
    </location>
    <ligand>
        <name>substrate</name>
    </ligand>
</feature>
<dbReference type="SMART" id="SM00855">
    <property type="entry name" value="PGAM"/>
    <property type="match status" value="1"/>
</dbReference>
<dbReference type="PANTHER" id="PTHR46517:SF1">
    <property type="entry name" value="FRUCTOSE-2,6-BISPHOSPHATASE TIGAR"/>
    <property type="match status" value="1"/>
</dbReference>
<evidence type="ECO:0000313" key="4">
    <source>
        <dbReference type="EMBL" id="KAF9532142.1"/>
    </source>
</evidence>
<evidence type="ECO:0000256" key="3">
    <source>
        <dbReference type="PIRSR" id="PIRSR613078-2"/>
    </source>
</evidence>
<dbReference type="Pfam" id="PF00300">
    <property type="entry name" value="His_Phos_1"/>
    <property type="match status" value="1"/>
</dbReference>
<dbReference type="GO" id="GO:0045820">
    <property type="term" value="P:negative regulation of glycolytic process"/>
    <property type="evidence" value="ECO:0007669"/>
    <property type="project" value="TreeGrafter"/>
</dbReference>
<dbReference type="InterPro" id="IPR029033">
    <property type="entry name" value="His_PPase_superfam"/>
</dbReference>
<dbReference type="PROSITE" id="PS00175">
    <property type="entry name" value="PG_MUTASE"/>
    <property type="match status" value="1"/>
</dbReference>
<feature type="active site" description="Tele-phosphohistidine intermediate" evidence="2">
    <location>
        <position position="15"/>
    </location>
</feature>
<dbReference type="GO" id="GO:0004331">
    <property type="term" value="F:fructose-2,6-bisphosphate 2-phosphatase activity"/>
    <property type="evidence" value="ECO:0007669"/>
    <property type="project" value="TreeGrafter"/>
</dbReference>
<dbReference type="GO" id="GO:0005829">
    <property type="term" value="C:cytosol"/>
    <property type="evidence" value="ECO:0007669"/>
    <property type="project" value="TreeGrafter"/>
</dbReference>
<evidence type="ECO:0000256" key="1">
    <source>
        <dbReference type="ARBA" id="ARBA00022801"/>
    </source>
</evidence>
<comment type="caution">
    <text evidence="4">The sequence shown here is derived from an EMBL/GenBank/DDBJ whole genome shotgun (WGS) entry which is preliminary data.</text>
</comment>
<protein>
    <submittedName>
        <fullName evidence="4">Histidine phosphatase superfamily</fullName>
    </submittedName>
</protein>
<evidence type="ECO:0000256" key="2">
    <source>
        <dbReference type="PIRSR" id="PIRSR613078-1"/>
    </source>
</evidence>
<dbReference type="InterPro" id="IPR051695">
    <property type="entry name" value="Phosphoglycerate_Mutase"/>
</dbReference>
<dbReference type="PANTHER" id="PTHR46517">
    <property type="entry name" value="FRUCTOSE-2,6-BISPHOSPHATASE TIGAR"/>
    <property type="match status" value="1"/>
</dbReference>
<dbReference type="EMBL" id="MU157832">
    <property type="protein sequence ID" value="KAF9532142.1"/>
    <property type="molecule type" value="Genomic_DNA"/>
</dbReference>
<dbReference type="SUPFAM" id="SSF53254">
    <property type="entry name" value="Phosphoglycerate mutase-like"/>
    <property type="match status" value="1"/>
</dbReference>
<feature type="active site" description="Proton donor/acceptor" evidence="2">
    <location>
        <position position="89"/>
    </location>
</feature>